<feature type="transmembrane region" description="Helical" evidence="9">
    <location>
        <begin position="153"/>
        <end position="178"/>
    </location>
</feature>
<reference evidence="10" key="2">
    <citation type="submission" date="2020-09" db="EMBL/GenBank/DDBJ databases">
        <authorList>
            <person name="Sun Q."/>
            <person name="Zhou Y."/>
        </authorList>
    </citation>
    <scope>NUCLEOTIDE SEQUENCE</scope>
    <source>
        <strain evidence="10">CGMCC 1.15085</strain>
    </source>
</reference>
<dbReference type="GO" id="GO:0005886">
    <property type="term" value="C:plasma membrane"/>
    <property type="evidence" value="ECO:0007669"/>
    <property type="project" value="UniProtKB-SubCell"/>
</dbReference>
<feature type="transmembrane region" description="Helical" evidence="9">
    <location>
        <begin position="291"/>
        <end position="313"/>
    </location>
</feature>
<comment type="subcellular location">
    <subcellularLocation>
        <location evidence="1">Cell membrane</location>
        <topology evidence="1">Multi-pass membrane protein</topology>
    </subcellularLocation>
</comment>
<evidence type="ECO:0000256" key="8">
    <source>
        <dbReference type="SAM" id="MobiDB-lite"/>
    </source>
</evidence>
<feature type="transmembrane region" description="Helical" evidence="9">
    <location>
        <begin position="73"/>
        <end position="97"/>
    </location>
</feature>
<proteinExistence type="inferred from homology"/>
<dbReference type="PANTHER" id="PTHR42893">
    <property type="entry name" value="PROTEIN DETOXIFICATION 44, CHLOROPLASTIC-RELATED"/>
    <property type="match status" value="1"/>
</dbReference>
<dbReference type="CDD" id="cd13136">
    <property type="entry name" value="MATE_DinF_like"/>
    <property type="match status" value="1"/>
</dbReference>
<keyword evidence="11" id="KW-1185">Reference proteome</keyword>
<comment type="similarity">
    <text evidence="2">Belongs to the multi antimicrobial extrusion (MATE) (TC 2.A.66.1) family.</text>
</comment>
<keyword evidence="6 9" id="KW-1133">Transmembrane helix</keyword>
<evidence type="ECO:0000313" key="11">
    <source>
        <dbReference type="Proteomes" id="UP000636793"/>
    </source>
</evidence>
<evidence type="ECO:0000256" key="6">
    <source>
        <dbReference type="ARBA" id="ARBA00022989"/>
    </source>
</evidence>
<dbReference type="GO" id="GO:0015297">
    <property type="term" value="F:antiporter activity"/>
    <property type="evidence" value="ECO:0007669"/>
    <property type="project" value="InterPro"/>
</dbReference>
<gene>
    <name evidence="10" type="ORF">GCM10011492_11260</name>
</gene>
<feature type="transmembrane region" description="Helical" evidence="9">
    <location>
        <begin position="185"/>
        <end position="204"/>
    </location>
</feature>
<dbReference type="InterPro" id="IPR048279">
    <property type="entry name" value="MdtK-like"/>
</dbReference>
<evidence type="ECO:0000256" key="4">
    <source>
        <dbReference type="ARBA" id="ARBA00022475"/>
    </source>
</evidence>
<feature type="transmembrane region" description="Helical" evidence="9">
    <location>
        <begin position="401"/>
        <end position="421"/>
    </location>
</feature>
<name>A0A916WQJ3_9MICO</name>
<feature type="transmembrane region" description="Helical" evidence="9">
    <location>
        <begin position="334"/>
        <end position="359"/>
    </location>
</feature>
<keyword evidence="3" id="KW-0813">Transport</keyword>
<dbReference type="PIRSF" id="PIRSF006603">
    <property type="entry name" value="DinF"/>
    <property type="match status" value="1"/>
</dbReference>
<protein>
    <submittedName>
        <fullName evidence="10">MATE family efflux transporter</fullName>
    </submittedName>
</protein>
<evidence type="ECO:0000256" key="2">
    <source>
        <dbReference type="ARBA" id="ARBA00010199"/>
    </source>
</evidence>
<feature type="transmembrane region" description="Helical" evidence="9">
    <location>
        <begin position="210"/>
        <end position="233"/>
    </location>
</feature>
<feature type="region of interest" description="Disordered" evidence="8">
    <location>
        <begin position="1"/>
        <end position="27"/>
    </location>
</feature>
<dbReference type="AlphaFoldDB" id="A0A916WQJ3"/>
<keyword evidence="7 9" id="KW-0472">Membrane</keyword>
<dbReference type="NCBIfam" id="TIGR00797">
    <property type="entry name" value="matE"/>
    <property type="match status" value="1"/>
</dbReference>
<accession>A0A916WQJ3</accession>
<feature type="transmembrane region" description="Helical" evidence="9">
    <location>
        <begin position="109"/>
        <end position="133"/>
    </location>
</feature>
<feature type="transmembrane region" description="Helical" evidence="9">
    <location>
        <begin position="433"/>
        <end position="452"/>
    </location>
</feature>
<feature type="transmembrane region" description="Helical" evidence="9">
    <location>
        <begin position="371"/>
        <end position="389"/>
    </location>
</feature>
<organism evidence="10 11">
    <name type="scientific">Flexivirga endophytica</name>
    <dbReference type="NCBI Taxonomy" id="1849103"/>
    <lineage>
        <taxon>Bacteria</taxon>
        <taxon>Bacillati</taxon>
        <taxon>Actinomycetota</taxon>
        <taxon>Actinomycetes</taxon>
        <taxon>Micrococcales</taxon>
        <taxon>Dermacoccaceae</taxon>
        <taxon>Flexivirga</taxon>
    </lineage>
</organism>
<dbReference type="GO" id="GO:0042910">
    <property type="term" value="F:xenobiotic transmembrane transporter activity"/>
    <property type="evidence" value="ECO:0007669"/>
    <property type="project" value="InterPro"/>
</dbReference>
<comment type="caution">
    <text evidence="10">The sequence shown here is derived from an EMBL/GenBank/DDBJ whole genome shotgun (WGS) entry which is preliminary data.</text>
</comment>
<dbReference type="Proteomes" id="UP000636793">
    <property type="component" value="Unassembled WGS sequence"/>
</dbReference>
<sequence length="468" mass="48172">MSDRGRVRAHRTLKGVPVRPASSSTVGQRSTHRQILALAVPAFLALVAEPLFLMADSAIVGHLGTDQLAGLGVASAALLTAANIYVFLAYGTTALVARRLGAGQDSAAVGAGVDGIWLSIFLGAATAIVVAVFAGPICDVFGASPAVADEATIYLRISAFGIPGMLAVLAATGVLRGFQDTRTPLIGATTGFAANLLLNILFVYGAGLGIAGSALGTVIAQSALAAGLLIVVLRRARRLGTSLRPHPGRVLAAARFGVPLLVRTLALRAAMLASTWAAAELGDVPLAAHQVAMTVFGFLAFALDALAIAAQALTGHTLGARDLDGTRDATRLMLWWGWWMGVALGAVVAATHTVLPILFTGDQAVRDALSVALLVVAVGQPIAGLVFVLDGVLIGAGDGPALAWLQVVVLAAYLPLLWLVHVHADSLRDAGPGHALLMLWLAFTGFMVFRLIGLGIRTRSGRWMVTGA</sequence>
<dbReference type="InterPro" id="IPR044644">
    <property type="entry name" value="DinF-like"/>
</dbReference>
<evidence type="ECO:0000256" key="3">
    <source>
        <dbReference type="ARBA" id="ARBA00022448"/>
    </source>
</evidence>
<evidence type="ECO:0000256" key="9">
    <source>
        <dbReference type="SAM" id="Phobius"/>
    </source>
</evidence>
<keyword evidence="4" id="KW-1003">Cell membrane</keyword>
<dbReference type="InterPro" id="IPR002528">
    <property type="entry name" value="MATE_fam"/>
</dbReference>
<evidence type="ECO:0000256" key="7">
    <source>
        <dbReference type="ARBA" id="ARBA00023136"/>
    </source>
</evidence>
<dbReference type="Pfam" id="PF01554">
    <property type="entry name" value="MatE"/>
    <property type="match status" value="2"/>
</dbReference>
<dbReference type="EMBL" id="BMHI01000002">
    <property type="protein sequence ID" value="GGB23147.1"/>
    <property type="molecule type" value="Genomic_DNA"/>
</dbReference>
<feature type="transmembrane region" description="Helical" evidence="9">
    <location>
        <begin position="35"/>
        <end position="53"/>
    </location>
</feature>
<reference evidence="10" key="1">
    <citation type="journal article" date="2014" name="Int. J. Syst. Evol. Microbiol.">
        <title>Complete genome sequence of Corynebacterium casei LMG S-19264T (=DSM 44701T), isolated from a smear-ripened cheese.</title>
        <authorList>
            <consortium name="US DOE Joint Genome Institute (JGI-PGF)"/>
            <person name="Walter F."/>
            <person name="Albersmeier A."/>
            <person name="Kalinowski J."/>
            <person name="Ruckert C."/>
        </authorList>
    </citation>
    <scope>NUCLEOTIDE SEQUENCE</scope>
    <source>
        <strain evidence="10">CGMCC 1.15085</strain>
    </source>
</reference>
<evidence type="ECO:0000256" key="1">
    <source>
        <dbReference type="ARBA" id="ARBA00004651"/>
    </source>
</evidence>
<evidence type="ECO:0000313" key="10">
    <source>
        <dbReference type="EMBL" id="GGB23147.1"/>
    </source>
</evidence>
<keyword evidence="5 9" id="KW-0812">Transmembrane</keyword>
<feature type="transmembrane region" description="Helical" evidence="9">
    <location>
        <begin position="254"/>
        <end position="279"/>
    </location>
</feature>
<evidence type="ECO:0000256" key="5">
    <source>
        <dbReference type="ARBA" id="ARBA00022692"/>
    </source>
</evidence>
<dbReference type="PANTHER" id="PTHR42893:SF46">
    <property type="entry name" value="PROTEIN DETOXIFICATION 44, CHLOROPLASTIC"/>
    <property type="match status" value="1"/>
</dbReference>